<protein>
    <submittedName>
        <fullName evidence="5">Mitochondrial fission protein</fullName>
        <ecNumber evidence="5">1.14.11.27</ecNumber>
    </submittedName>
</protein>
<dbReference type="PROSITE" id="PS00678">
    <property type="entry name" value="WD_REPEATS_1"/>
    <property type="match status" value="2"/>
</dbReference>
<feature type="compositionally biased region" description="Polar residues" evidence="4">
    <location>
        <begin position="437"/>
        <end position="446"/>
    </location>
</feature>
<evidence type="ECO:0000256" key="3">
    <source>
        <dbReference type="PROSITE-ProRule" id="PRU00221"/>
    </source>
</evidence>
<dbReference type="PRINTS" id="PR00320">
    <property type="entry name" value="GPROTEINBRPT"/>
</dbReference>
<feature type="region of interest" description="Disordered" evidence="4">
    <location>
        <begin position="1"/>
        <end position="62"/>
    </location>
</feature>
<dbReference type="GO" id="GO:0140680">
    <property type="term" value="F:histone H3K36me/H3K36me2 demethylase activity"/>
    <property type="evidence" value="ECO:0007669"/>
    <property type="project" value="UniProtKB-EC"/>
</dbReference>
<dbReference type="InterPro" id="IPR015943">
    <property type="entry name" value="WD40/YVTN_repeat-like_dom_sf"/>
</dbReference>
<dbReference type="PROSITE" id="PS50294">
    <property type="entry name" value="WD_REPEATS_REGION"/>
    <property type="match status" value="4"/>
</dbReference>
<dbReference type="EC" id="1.14.11.27" evidence="5"/>
<evidence type="ECO:0000313" key="6">
    <source>
        <dbReference type="Proteomes" id="UP001150925"/>
    </source>
</evidence>
<comment type="caution">
    <text evidence="5">The sequence shown here is derived from an EMBL/GenBank/DDBJ whole genome shotgun (WGS) entry which is preliminary data.</text>
</comment>
<dbReference type="AlphaFoldDB" id="A0A9W8E7J9"/>
<sequence length="746" mass="82114">MSTTESNPATSPTRSSRPTSIVVVPGSSTSGKVSSKPIQDPTTSQSPQRPSPTLTQSQVYTSSRFTPQFTQTLVRLLTGAWLPRRNPTIPIPLAVESSLCVTTGQPTPLVADRTSHSLFEGFQTTLPDSTHIVRAVDKTTRSTSRDGVHRDRTQSSSWHLWDIFRRRPSRHSLENSSGSASSLNTTPKMGLRTSSQANRLSGHPDLIALEQEIFALEGEKDGLLKTLTEVDARLERLLAKRDTLEIHLRTTAQESDTSPRIGDTFTSTPTLATQESDYPTWKDLGPTELLQRDQPSLPTLRQQIVTHSSVITSLDYNGTLLTGSTDTTARVWTLPDQPEVDQPSWLKLDGHQDVVRVAQFISPHHRAVSGSTDSTILVWNLDDLEIIQHPGRGHLAGGLNVDDGFASGLAELTYRSRGFIHNLKDSLTLAANQTGDMLSSQFTTPPDLTGEPHQFSLESDQPHLAETEGSSGYPSPMLAGSKVNPDEVDDLNFGKDTNTADPPGLTSRSAILHRLDGHRGAINCLQVQNDRLVSGSADRTIKYWDLNQGEEILSLDVLWTMETQGGTQSHGLQYNPCGDEFGLGGFVGALQFYQYAMISGTLDGVLRLWDLRTGQAHRALFGHTQPITALCFDELNIVSGSRDGSVRIWDLRMGRAVERIDYSQSITSLDFDGERVAVATGGPDVHLYHTRNFQQSSFRAHHHSVQTLKFFPAELTHQDFTMSNPGQALWWLFCGGRDGVVTRWTL</sequence>
<feature type="compositionally biased region" description="Low complexity" evidence="4">
    <location>
        <begin position="10"/>
        <end position="20"/>
    </location>
</feature>
<proteinExistence type="predicted"/>
<evidence type="ECO:0000256" key="2">
    <source>
        <dbReference type="ARBA" id="ARBA00022737"/>
    </source>
</evidence>
<dbReference type="EMBL" id="JANBPY010000486">
    <property type="protein sequence ID" value="KAJ1966624.1"/>
    <property type="molecule type" value="Genomic_DNA"/>
</dbReference>
<feature type="repeat" description="WD" evidence="3">
    <location>
        <begin position="304"/>
        <end position="342"/>
    </location>
</feature>
<feature type="region of interest" description="Disordered" evidence="4">
    <location>
        <begin position="252"/>
        <end position="277"/>
    </location>
</feature>
<feature type="repeat" description="WD" evidence="3">
    <location>
        <begin position="515"/>
        <end position="554"/>
    </location>
</feature>
<evidence type="ECO:0000256" key="4">
    <source>
        <dbReference type="SAM" id="MobiDB-lite"/>
    </source>
</evidence>
<dbReference type="InterPro" id="IPR019775">
    <property type="entry name" value="WD40_repeat_CS"/>
</dbReference>
<feature type="region of interest" description="Disordered" evidence="4">
    <location>
        <begin position="437"/>
        <end position="505"/>
    </location>
</feature>
<gene>
    <name evidence="5" type="primary">MDV1</name>
    <name evidence="5" type="ORF">IWQ62_002349</name>
</gene>
<evidence type="ECO:0000256" key="1">
    <source>
        <dbReference type="ARBA" id="ARBA00022574"/>
    </source>
</evidence>
<dbReference type="Gene3D" id="2.130.10.10">
    <property type="entry name" value="YVTN repeat-like/Quinoprotein amine dehydrogenase"/>
    <property type="match status" value="3"/>
</dbReference>
<evidence type="ECO:0000313" key="5">
    <source>
        <dbReference type="EMBL" id="KAJ1966624.1"/>
    </source>
</evidence>
<dbReference type="SUPFAM" id="SSF50978">
    <property type="entry name" value="WD40 repeat-like"/>
    <property type="match status" value="1"/>
</dbReference>
<accession>A0A9W8E7J9</accession>
<reference evidence="5" key="1">
    <citation type="submission" date="2022-07" db="EMBL/GenBank/DDBJ databases">
        <title>Phylogenomic reconstructions and comparative analyses of Kickxellomycotina fungi.</title>
        <authorList>
            <person name="Reynolds N.K."/>
            <person name="Stajich J.E."/>
            <person name="Barry K."/>
            <person name="Grigoriev I.V."/>
            <person name="Crous P."/>
            <person name="Smith M.E."/>
        </authorList>
    </citation>
    <scope>NUCLEOTIDE SEQUENCE</scope>
    <source>
        <strain evidence="5">RSA 1196</strain>
    </source>
</reference>
<feature type="compositionally biased region" description="Low complexity" evidence="4">
    <location>
        <begin position="41"/>
        <end position="58"/>
    </location>
</feature>
<feature type="repeat" description="WD" evidence="3">
    <location>
        <begin position="620"/>
        <end position="659"/>
    </location>
</feature>
<dbReference type="InterPro" id="IPR001680">
    <property type="entry name" value="WD40_rpt"/>
</dbReference>
<dbReference type="Pfam" id="PF00400">
    <property type="entry name" value="WD40"/>
    <property type="match status" value="4"/>
</dbReference>
<dbReference type="InterPro" id="IPR036322">
    <property type="entry name" value="WD40_repeat_dom_sf"/>
</dbReference>
<feature type="repeat" description="WD" evidence="3">
    <location>
        <begin position="597"/>
        <end position="619"/>
    </location>
</feature>
<dbReference type="InterPro" id="IPR020472">
    <property type="entry name" value="WD40_PAC1"/>
</dbReference>
<dbReference type="SMART" id="SM00320">
    <property type="entry name" value="WD40"/>
    <property type="match status" value="7"/>
</dbReference>
<feature type="repeat" description="WD" evidence="3">
    <location>
        <begin position="348"/>
        <end position="389"/>
    </location>
</feature>
<dbReference type="PANTHER" id="PTHR19848:SF8">
    <property type="entry name" value="F-BOX AND WD REPEAT DOMAIN CONTAINING 7"/>
    <property type="match status" value="1"/>
</dbReference>
<feature type="compositionally biased region" description="Polar residues" evidence="4">
    <location>
        <begin position="26"/>
        <end position="37"/>
    </location>
</feature>
<keyword evidence="5" id="KW-0560">Oxidoreductase</keyword>
<keyword evidence="1 3" id="KW-0853">WD repeat</keyword>
<dbReference type="PANTHER" id="PTHR19848">
    <property type="entry name" value="WD40 REPEAT PROTEIN"/>
    <property type="match status" value="1"/>
</dbReference>
<dbReference type="OrthoDB" id="496at2759"/>
<keyword evidence="2" id="KW-0677">Repeat</keyword>
<dbReference type="PROSITE" id="PS50082">
    <property type="entry name" value="WD_REPEATS_2"/>
    <property type="match status" value="5"/>
</dbReference>
<dbReference type="Proteomes" id="UP001150925">
    <property type="component" value="Unassembled WGS sequence"/>
</dbReference>
<organism evidence="5 6">
    <name type="scientific">Dispira parvispora</name>
    <dbReference type="NCBI Taxonomy" id="1520584"/>
    <lineage>
        <taxon>Eukaryota</taxon>
        <taxon>Fungi</taxon>
        <taxon>Fungi incertae sedis</taxon>
        <taxon>Zoopagomycota</taxon>
        <taxon>Kickxellomycotina</taxon>
        <taxon>Dimargaritomycetes</taxon>
        <taxon>Dimargaritales</taxon>
        <taxon>Dimargaritaceae</taxon>
        <taxon>Dispira</taxon>
    </lineage>
</organism>
<name>A0A9W8E7J9_9FUNG</name>
<keyword evidence="6" id="KW-1185">Reference proteome</keyword>